<dbReference type="InterPro" id="IPR042099">
    <property type="entry name" value="ANL_N_sf"/>
</dbReference>
<evidence type="ECO:0000313" key="9">
    <source>
        <dbReference type="Proteomes" id="UP001499967"/>
    </source>
</evidence>
<dbReference type="Proteomes" id="UP001499967">
    <property type="component" value="Unassembled WGS sequence"/>
</dbReference>
<evidence type="ECO:0000256" key="3">
    <source>
        <dbReference type="ARBA" id="ARBA00022741"/>
    </source>
</evidence>
<keyword evidence="3" id="KW-0547">Nucleotide-binding</keyword>
<organism evidence="8 9">
    <name type="scientific">Pseudonocardia zijingensis</name>
    <dbReference type="NCBI Taxonomy" id="153376"/>
    <lineage>
        <taxon>Bacteria</taxon>
        <taxon>Bacillati</taxon>
        <taxon>Actinomycetota</taxon>
        <taxon>Actinomycetes</taxon>
        <taxon>Pseudonocardiales</taxon>
        <taxon>Pseudonocardiaceae</taxon>
        <taxon>Pseudonocardia</taxon>
    </lineage>
</organism>
<name>A0ABP4AFA6_9PSEU</name>
<evidence type="ECO:0000313" key="8">
    <source>
        <dbReference type="EMBL" id="GAA0934918.1"/>
    </source>
</evidence>
<dbReference type="RefSeq" id="WP_343941583.1">
    <property type="nucleotide sequence ID" value="NZ_BAAAHP010000075.1"/>
</dbReference>
<evidence type="ECO:0000259" key="6">
    <source>
        <dbReference type="Pfam" id="PF13193"/>
    </source>
</evidence>
<dbReference type="InterPro" id="IPR025110">
    <property type="entry name" value="AMP-bd_C"/>
</dbReference>
<keyword evidence="2 8" id="KW-0436">Ligase</keyword>
<evidence type="ECO:0000259" key="5">
    <source>
        <dbReference type="Pfam" id="PF00501"/>
    </source>
</evidence>
<dbReference type="EMBL" id="BAAAHP010000075">
    <property type="protein sequence ID" value="GAA0934918.1"/>
    <property type="molecule type" value="Genomic_DNA"/>
</dbReference>
<comment type="caution">
    <text evidence="8">The sequence shown here is derived from an EMBL/GenBank/DDBJ whole genome shotgun (WGS) entry which is preliminary data.</text>
</comment>
<proteinExistence type="inferred from homology"/>
<dbReference type="PANTHER" id="PTHR42921:SF1">
    <property type="entry name" value="ACETOACETYL-COA SYNTHETASE"/>
    <property type="match status" value="1"/>
</dbReference>
<dbReference type="Gene3D" id="3.30.300.30">
    <property type="match status" value="1"/>
</dbReference>
<dbReference type="Gene3D" id="3.40.50.12780">
    <property type="entry name" value="N-terminal domain of ligase-like"/>
    <property type="match status" value="1"/>
</dbReference>
<dbReference type="GO" id="GO:0016874">
    <property type="term" value="F:ligase activity"/>
    <property type="evidence" value="ECO:0007669"/>
    <property type="project" value="UniProtKB-KW"/>
</dbReference>
<dbReference type="Pfam" id="PF00501">
    <property type="entry name" value="AMP-binding"/>
    <property type="match status" value="1"/>
</dbReference>
<dbReference type="NCBIfam" id="NF002937">
    <property type="entry name" value="PRK03584.1"/>
    <property type="match status" value="1"/>
</dbReference>
<evidence type="ECO:0000256" key="2">
    <source>
        <dbReference type="ARBA" id="ARBA00022598"/>
    </source>
</evidence>
<dbReference type="NCBIfam" id="TIGR01217">
    <property type="entry name" value="ac_ac_CoA_syn"/>
    <property type="match status" value="1"/>
</dbReference>
<dbReference type="Pfam" id="PF13193">
    <property type="entry name" value="AMP-binding_C"/>
    <property type="match status" value="1"/>
</dbReference>
<evidence type="ECO:0000259" key="7">
    <source>
        <dbReference type="Pfam" id="PF16177"/>
    </source>
</evidence>
<dbReference type="InterPro" id="IPR045851">
    <property type="entry name" value="AMP-bd_C_sf"/>
</dbReference>
<reference evidence="9" key="1">
    <citation type="journal article" date="2019" name="Int. J. Syst. Evol. Microbiol.">
        <title>The Global Catalogue of Microorganisms (GCM) 10K type strain sequencing project: providing services to taxonomists for standard genome sequencing and annotation.</title>
        <authorList>
            <consortium name="The Broad Institute Genomics Platform"/>
            <consortium name="The Broad Institute Genome Sequencing Center for Infectious Disease"/>
            <person name="Wu L."/>
            <person name="Ma J."/>
        </authorList>
    </citation>
    <scope>NUCLEOTIDE SEQUENCE [LARGE SCALE GENOMIC DNA]</scope>
    <source>
        <strain evidence="9">JCM 11117</strain>
    </source>
</reference>
<dbReference type="SUPFAM" id="SSF56801">
    <property type="entry name" value="Acetyl-CoA synthetase-like"/>
    <property type="match status" value="1"/>
</dbReference>
<feature type="domain" description="AMP-binding enzyme C-terminal" evidence="6">
    <location>
        <begin position="546"/>
        <end position="620"/>
    </location>
</feature>
<feature type="domain" description="Acetyl-coenzyme A synthetase N-terminal" evidence="7">
    <location>
        <begin position="44"/>
        <end position="95"/>
    </location>
</feature>
<dbReference type="PROSITE" id="PS00455">
    <property type="entry name" value="AMP_BINDING"/>
    <property type="match status" value="1"/>
</dbReference>
<evidence type="ECO:0000256" key="4">
    <source>
        <dbReference type="ARBA" id="ARBA00022840"/>
    </source>
</evidence>
<dbReference type="PANTHER" id="PTHR42921">
    <property type="entry name" value="ACETOACETYL-COA SYNTHETASE"/>
    <property type="match status" value="1"/>
</dbReference>
<protein>
    <submittedName>
        <fullName evidence="8">Acetoacetate--CoA ligase</fullName>
    </submittedName>
</protein>
<keyword evidence="9" id="KW-1185">Reference proteome</keyword>
<dbReference type="Pfam" id="PF16177">
    <property type="entry name" value="ACAS_N"/>
    <property type="match status" value="1"/>
</dbReference>
<feature type="domain" description="AMP-dependent synthetase/ligase" evidence="5">
    <location>
        <begin position="111"/>
        <end position="478"/>
    </location>
</feature>
<comment type="similarity">
    <text evidence="1">Belongs to the ATP-dependent AMP-binding enzyme family.</text>
</comment>
<keyword evidence="4" id="KW-0067">ATP-binding</keyword>
<gene>
    <name evidence="8" type="ORF">GCM10009559_25900</name>
</gene>
<sequence>MQDGTPTQVGDTARFDRAAFDTSRMGAFARAASTRTGRDLSDLDRLWRWSVDEPAQYWAEVLSWFGVPFAQPPTAIVSGRMPHAHWFAGARLNYADLVLRHRRLPGPAVIAVDEDGTRTEVAWATLAEQVEAFAATLRRLGVRPGDRVGGYLTAGVEAIVAFLGAASVGAIWAACGPDYGAAAAGDRLAQLHPRVLVATTGYRWNGKEFDRRDVVEELAGSLTTPEGAPVAVIEVPRLGLRMPGAVRTWAEAIEPGGPHSGRWPVPVDAEHPLWVLFSSGTTGIPKGILHGHAGVAAVHMTMLGLHLGLGRGDRLFWYTTTNWMMWNLAVSALTVGATVVTYEGSPTSPSADRLWEVAAGCAVDVFGCSPGYLQACAAAGHRPGVEHDLSRVRHVGVTGSPLPPSMNAWVADAVSPGVVVGSTSGGTDVVSGFLGWAPGLPVRPGELAGPVLGVAADVWDGDGRPVADEVGELVVTQPIPSMPVGFWDDPGGTRYREAYFSTYPGVWRQGDWATRHSGGGFTLHGRSDSTLNRGGVRIGSADLYAIVEAMPEVAEALVLGVEQPDGGYWMPMFVVLADGIELDSAVRERIRSALRTHGSPRHVPDDLFAVEAIPHTKTGKKLEVPLKRILQGADPAAVASAGAVDRPELLRFYQDLSQPG</sequence>
<dbReference type="InterPro" id="IPR000873">
    <property type="entry name" value="AMP-dep_synth/lig_dom"/>
</dbReference>
<dbReference type="InterPro" id="IPR032387">
    <property type="entry name" value="ACAS_N"/>
</dbReference>
<accession>A0ABP4AFA6</accession>
<dbReference type="InterPro" id="IPR005914">
    <property type="entry name" value="Acac_CoA_synth"/>
</dbReference>
<dbReference type="InterPro" id="IPR020845">
    <property type="entry name" value="AMP-binding_CS"/>
</dbReference>
<evidence type="ECO:0000256" key="1">
    <source>
        <dbReference type="ARBA" id="ARBA00006432"/>
    </source>
</evidence>